<dbReference type="InterPro" id="IPR001509">
    <property type="entry name" value="Epimerase_deHydtase"/>
</dbReference>
<organism evidence="2 3">
    <name type="scientific">Sphingomonas ginkgonis</name>
    <dbReference type="NCBI Taxonomy" id="2315330"/>
    <lineage>
        <taxon>Bacteria</taxon>
        <taxon>Pseudomonadati</taxon>
        <taxon>Pseudomonadota</taxon>
        <taxon>Alphaproteobacteria</taxon>
        <taxon>Sphingomonadales</taxon>
        <taxon>Sphingomonadaceae</taxon>
        <taxon>Sphingomonas</taxon>
    </lineage>
</organism>
<dbReference type="OrthoDB" id="9776313at2"/>
<evidence type="ECO:0000313" key="3">
    <source>
        <dbReference type="Proteomes" id="UP000274661"/>
    </source>
</evidence>
<dbReference type="EMBL" id="RWJF01000001">
    <property type="protein sequence ID" value="RST32112.1"/>
    <property type="molecule type" value="Genomic_DNA"/>
</dbReference>
<dbReference type="GO" id="GO:0044877">
    <property type="term" value="F:protein-containing complex binding"/>
    <property type="evidence" value="ECO:0007669"/>
    <property type="project" value="TreeGrafter"/>
</dbReference>
<name>A0A429VE39_9SPHN</name>
<proteinExistence type="predicted"/>
<dbReference type="Pfam" id="PF01370">
    <property type="entry name" value="Epimerase"/>
    <property type="match status" value="1"/>
</dbReference>
<dbReference type="CDD" id="cd05271">
    <property type="entry name" value="NDUFA9_like_SDR_a"/>
    <property type="match status" value="1"/>
</dbReference>
<dbReference type="InterPro" id="IPR036291">
    <property type="entry name" value="NAD(P)-bd_dom_sf"/>
</dbReference>
<dbReference type="PANTHER" id="PTHR12126">
    <property type="entry name" value="NADH-UBIQUINONE OXIDOREDUCTASE 39 KDA SUBUNIT-RELATED"/>
    <property type="match status" value="1"/>
</dbReference>
<protein>
    <submittedName>
        <fullName evidence="2">Complex I NDUFA9 subunit family protein</fullName>
    </submittedName>
</protein>
<evidence type="ECO:0000259" key="1">
    <source>
        <dbReference type="Pfam" id="PF01370"/>
    </source>
</evidence>
<accession>A0A429VE39</accession>
<feature type="domain" description="NAD-dependent epimerase/dehydratase" evidence="1">
    <location>
        <begin position="9"/>
        <end position="204"/>
    </location>
</feature>
<keyword evidence="3" id="KW-1185">Reference proteome</keyword>
<dbReference type="PANTHER" id="PTHR12126:SF11">
    <property type="entry name" value="NADH DEHYDROGENASE [UBIQUINONE] 1 ALPHA SUBCOMPLEX SUBUNIT 9, MITOCHONDRIAL"/>
    <property type="match status" value="1"/>
</dbReference>
<dbReference type="Gene3D" id="3.40.50.720">
    <property type="entry name" value="NAD(P)-binding Rossmann-like Domain"/>
    <property type="match status" value="1"/>
</dbReference>
<dbReference type="InterPro" id="IPR051207">
    <property type="entry name" value="ComplexI_NDUFA9_subunit"/>
</dbReference>
<reference evidence="2 3" key="1">
    <citation type="submission" date="2018-12" db="EMBL/GenBank/DDBJ databases">
        <title>Sphingomonas sp. HMF7854 Genome sequencing and assembly.</title>
        <authorList>
            <person name="Cha I."/>
            <person name="Kang H."/>
            <person name="Kim H."/>
            <person name="Kang J."/>
            <person name="Joh K."/>
        </authorList>
    </citation>
    <scope>NUCLEOTIDE SEQUENCE [LARGE SCALE GENOMIC DNA]</scope>
    <source>
        <strain evidence="2 3">HMF7854</strain>
    </source>
</reference>
<comment type="caution">
    <text evidence="2">The sequence shown here is derived from an EMBL/GenBank/DDBJ whole genome shotgun (WGS) entry which is preliminary data.</text>
</comment>
<gene>
    <name evidence="2" type="ORF">HMF7854_04080</name>
</gene>
<dbReference type="AlphaFoldDB" id="A0A429VE39"/>
<sequence>MLDPRTQIVTVIGGGGFLGRYVCERLFKAGVRVRVAQRHPRAAWFLQPLAAVGQLALVKADVGRPATLERAIDGASSVIYLPGLLKGDMERVHVDGPRAAAEFAAKNGAKSFVHVSAIGASKDSPSRYGQSKARGEAAVKAAFPGATIIRPSLVFGPEDQLTNRFAAMAQLPVLPIIAPNTKFQPIYSRDAGPAIALAALEPERYAGETIELGGPEIMTMRELVTTVARLSGSERQVSDLPDMAADLLSRFGFLPGAPLNRDQWAMLQQDNVASADGGLAAFGIIPTPLEAVGRQWLSRFKEGGRFRGLHQPTEANVTRPAG</sequence>
<evidence type="ECO:0000313" key="2">
    <source>
        <dbReference type="EMBL" id="RST32112.1"/>
    </source>
</evidence>
<dbReference type="Proteomes" id="UP000274661">
    <property type="component" value="Unassembled WGS sequence"/>
</dbReference>
<dbReference type="SUPFAM" id="SSF51735">
    <property type="entry name" value="NAD(P)-binding Rossmann-fold domains"/>
    <property type="match status" value="1"/>
</dbReference>